<gene>
    <name evidence="2" type="ORF">CAG99_10060</name>
</gene>
<dbReference type="CDD" id="cd00093">
    <property type="entry name" value="HTH_XRE"/>
    <property type="match status" value="1"/>
</dbReference>
<dbReference type="KEGG" id="smao:CAG99_10060"/>
<dbReference type="RefSeq" id="WP_086158779.1">
    <property type="nucleotide sequence ID" value="NZ_CP021121.1"/>
</dbReference>
<evidence type="ECO:0000259" key="1">
    <source>
        <dbReference type="PROSITE" id="PS50943"/>
    </source>
</evidence>
<dbReference type="SUPFAM" id="SSF47413">
    <property type="entry name" value="lambda repressor-like DNA-binding domains"/>
    <property type="match status" value="1"/>
</dbReference>
<organism evidence="2 3">
    <name type="scientific">Streptomyces marincola</name>
    <dbReference type="NCBI Taxonomy" id="2878388"/>
    <lineage>
        <taxon>Bacteria</taxon>
        <taxon>Bacillati</taxon>
        <taxon>Actinomycetota</taxon>
        <taxon>Actinomycetes</taxon>
        <taxon>Kitasatosporales</taxon>
        <taxon>Streptomycetaceae</taxon>
        <taxon>Streptomyces</taxon>
    </lineage>
</organism>
<dbReference type="Proteomes" id="UP000194218">
    <property type="component" value="Chromosome"/>
</dbReference>
<dbReference type="InterPro" id="IPR001387">
    <property type="entry name" value="Cro/C1-type_HTH"/>
</dbReference>
<dbReference type="Pfam" id="PF13560">
    <property type="entry name" value="HTH_31"/>
    <property type="match status" value="1"/>
</dbReference>
<dbReference type="PROSITE" id="PS50943">
    <property type="entry name" value="HTH_CROC1"/>
    <property type="match status" value="1"/>
</dbReference>
<proteinExistence type="predicted"/>
<evidence type="ECO:0000313" key="2">
    <source>
        <dbReference type="EMBL" id="ARQ69160.1"/>
    </source>
</evidence>
<dbReference type="OrthoDB" id="4116632at2"/>
<feature type="domain" description="HTH cro/C1-type" evidence="1">
    <location>
        <begin position="17"/>
        <end position="71"/>
    </location>
</feature>
<dbReference type="AlphaFoldDB" id="A0A1W7CXU1"/>
<keyword evidence="3" id="KW-1185">Reference proteome</keyword>
<accession>A0A1W7CXU1</accession>
<name>A0A1W7CXU1_9ACTN</name>
<dbReference type="InterPro" id="IPR043917">
    <property type="entry name" value="DUF5753"/>
</dbReference>
<dbReference type="GO" id="GO:0003677">
    <property type="term" value="F:DNA binding"/>
    <property type="evidence" value="ECO:0007669"/>
    <property type="project" value="InterPro"/>
</dbReference>
<sequence length="289" mass="32420">MARRPVTVRRYLLGMELRRLRMTAGVKQETAALHVDMDDSKLSRVENGTSPISKPELVELLKLYGVREGEHELFDFLVALYREARKRGWWYQQRGVIPPSVQQLIELESSATSMFQFSLTVVPGLLQTENYARALISAFPVPAPGSVEKAVEVRMTRQRILAEDAAPQLVCVLDEAALRRQVGGPRVQAEQLRKLVTISDPPRLTVQVVPYSQGVHAGMDGGFKLFSYPDPFNLEFAFVEYLDGRIFVEGDGQVDAFTRTADLLRTQALSSDDSLDLIARIAEDLEKVD</sequence>
<protein>
    <recommendedName>
        <fullName evidence="1">HTH cro/C1-type domain-containing protein</fullName>
    </recommendedName>
</protein>
<dbReference type="InterPro" id="IPR010982">
    <property type="entry name" value="Lambda_DNA-bd_dom_sf"/>
</dbReference>
<evidence type="ECO:0000313" key="3">
    <source>
        <dbReference type="Proteomes" id="UP000194218"/>
    </source>
</evidence>
<dbReference type="Gene3D" id="1.10.260.40">
    <property type="entry name" value="lambda repressor-like DNA-binding domains"/>
    <property type="match status" value="1"/>
</dbReference>
<dbReference type="SMART" id="SM00530">
    <property type="entry name" value="HTH_XRE"/>
    <property type="match status" value="1"/>
</dbReference>
<reference evidence="2 3" key="1">
    <citation type="submission" date="2017-05" db="EMBL/GenBank/DDBJ databases">
        <title>Complete genome sequence of Streptomyces sp. SCSIO 03032 revealed the diverse biosynthetic pathways for its bioactive secondary metabolites.</title>
        <authorList>
            <person name="Ma L."/>
            <person name="Zhu Y."/>
            <person name="Zhang W."/>
            <person name="Zhang G."/>
            <person name="Tian X."/>
            <person name="Zhang S."/>
            <person name="Zhang C."/>
        </authorList>
    </citation>
    <scope>NUCLEOTIDE SEQUENCE [LARGE SCALE GENOMIC DNA]</scope>
    <source>
        <strain evidence="2 3">SCSIO 03032</strain>
    </source>
</reference>
<dbReference type="EMBL" id="CP021121">
    <property type="protein sequence ID" value="ARQ69160.1"/>
    <property type="molecule type" value="Genomic_DNA"/>
</dbReference>
<dbReference type="Pfam" id="PF19054">
    <property type="entry name" value="DUF5753"/>
    <property type="match status" value="1"/>
</dbReference>